<evidence type="ECO:0000256" key="1">
    <source>
        <dbReference type="ARBA" id="ARBA00007664"/>
    </source>
</evidence>
<evidence type="ECO:0000313" key="9">
    <source>
        <dbReference type="EMBL" id="CAK1552766.1"/>
    </source>
</evidence>
<evidence type="ECO:0000256" key="5">
    <source>
        <dbReference type="ARBA" id="ARBA00023157"/>
    </source>
</evidence>
<accession>A0AAV1JU17</accession>
<dbReference type="GO" id="GO:0004252">
    <property type="term" value="F:serine-type endopeptidase activity"/>
    <property type="evidence" value="ECO:0007669"/>
    <property type="project" value="InterPro"/>
</dbReference>
<dbReference type="InterPro" id="IPR043504">
    <property type="entry name" value="Peptidase_S1_PA_chymotrypsin"/>
</dbReference>
<evidence type="ECO:0000259" key="8">
    <source>
        <dbReference type="PROSITE" id="PS50240"/>
    </source>
</evidence>
<reference evidence="9 10" key="1">
    <citation type="submission" date="2023-11" db="EMBL/GenBank/DDBJ databases">
        <authorList>
            <person name="Okamura Y."/>
        </authorList>
    </citation>
    <scope>NUCLEOTIDE SEQUENCE [LARGE SCALE GENOMIC DNA]</scope>
</reference>
<dbReference type="CDD" id="cd00190">
    <property type="entry name" value="Tryp_SPc"/>
    <property type="match status" value="1"/>
</dbReference>
<evidence type="ECO:0000313" key="10">
    <source>
        <dbReference type="Proteomes" id="UP001497472"/>
    </source>
</evidence>
<evidence type="ECO:0000256" key="6">
    <source>
        <dbReference type="RuleBase" id="RU363034"/>
    </source>
</evidence>
<comment type="caution">
    <text evidence="9">The sequence shown here is derived from an EMBL/GenBank/DDBJ whole genome shotgun (WGS) entry which is preliminary data.</text>
</comment>
<protein>
    <recommendedName>
        <fullName evidence="8">Peptidase S1 domain-containing protein</fullName>
    </recommendedName>
</protein>
<evidence type="ECO:0000256" key="2">
    <source>
        <dbReference type="ARBA" id="ARBA00022670"/>
    </source>
</evidence>
<evidence type="ECO:0000256" key="3">
    <source>
        <dbReference type="ARBA" id="ARBA00022801"/>
    </source>
</evidence>
<comment type="similarity">
    <text evidence="1">Belongs to the peptidase S1 family.</text>
</comment>
<dbReference type="InterPro" id="IPR001254">
    <property type="entry name" value="Trypsin_dom"/>
</dbReference>
<dbReference type="InterPro" id="IPR018114">
    <property type="entry name" value="TRYPSIN_HIS"/>
</dbReference>
<dbReference type="PROSITE" id="PS50240">
    <property type="entry name" value="TRYPSIN_DOM"/>
    <property type="match status" value="1"/>
</dbReference>
<dbReference type="GO" id="GO:0006508">
    <property type="term" value="P:proteolysis"/>
    <property type="evidence" value="ECO:0007669"/>
    <property type="project" value="UniProtKB-KW"/>
</dbReference>
<keyword evidence="5" id="KW-1015">Disulfide bond</keyword>
<gene>
    <name evidence="9" type="ORF">LNINA_LOCUS11796</name>
</gene>
<sequence>MKLFLVVLGVTAALAAPPAQYEPIVTDYHGEIGIPEAVRIKAAEAASDFDGSRIVGGSLANTGQFPYMGGLLVTLNTGGQSVCGSSLISPTRALTAAHCWRTRRFQGLLLTIVLGSLRLFSGGVRINSNNIVMHEGYDMDLLRNDIAIINLPVIGLNNQIGTVNLASGNNQFVNGVATAIGFGRTGDSWNGGITTGQQLRHVNLRVITNQECSSVYGTGPVIDSTICVSGADRRSTCGGDSGGPLVLNNQLIGVTSFGAAAGCERGFPAGFARVTAFYSWIRARL</sequence>
<dbReference type="PROSITE" id="PS00134">
    <property type="entry name" value="TRYPSIN_HIS"/>
    <property type="match status" value="1"/>
</dbReference>
<dbReference type="Gene3D" id="2.40.10.10">
    <property type="entry name" value="Trypsin-like serine proteases"/>
    <property type="match status" value="2"/>
</dbReference>
<feature type="signal peptide" evidence="7">
    <location>
        <begin position="1"/>
        <end position="15"/>
    </location>
</feature>
<dbReference type="Proteomes" id="UP001497472">
    <property type="component" value="Unassembled WGS sequence"/>
</dbReference>
<dbReference type="InterPro" id="IPR033116">
    <property type="entry name" value="TRYPSIN_SER"/>
</dbReference>
<dbReference type="PROSITE" id="PS00135">
    <property type="entry name" value="TRYPSIN_SER"/>
    <property type="match status" value="1"/>
</dbReference>
<keyword evidence="10" id="KW-1185">Reference proteome</keyword>
<keyword evidence="3 6" id="KW-0378">Hydrolase</keyword>
<evidence type="ECO:0000256" key="7">
    <source>
        <dbReference type="SAM" id="SignalP"/>
    </source>
</evidence>
<feature type="chain" id="PRO_5043651252" description="Peptidase S1 domain-containing protein" evidence="7">
    <location>
        <begin position="16"/>
        <end position="285"/>
    </location>
</feature>
<name>A0AAV1JU17_9NEOP</name>
<keyword evidence="2 6" id="KW-0645">Protease</keyword>
<dbReference type="PRINTS" id="PR00722">
    <property type="entry name" value="CHYMOTRYPSIN"/>
</dbReference>
<proteinExistence type="inferred from homology"/>
<dbReference type="InterPro" id="IPR050430">
    <property type="entry name" value="Peptidase_S1"/>
</dbReference>
<dbReference type="InterPro" id="IPR009003">
    <property type="entry name" value="Peptidase_S1_PA"/>
</dbReference>
<dbReference type="SUPFAM" id="SSF50494">
    <property type="entry name" value="Trypsin-like serine proteases"/>
    <property type="match status" value="1"/>
</dbReference>
<dbReference type="Pfam" id="PF00089">
    <property type="entry name" value="Trypsin"/>
    <property type="match status" value="1"/>
</dbReference>
<evidence type="ECO:0000256" key="4">
    <source>
        <dbReference type="ARBA" id="ARBA00022825"/>
    </source>
</evidence>
<dbReference type="PANTHER" id="PTHR24276:SF98">
    <property type="entry name" value="FI18310P1-RELATED"/>
    <property type="match status" value="1"/>
</dbReference>
<organism evidence="9 10">
    <name type="scientific">Leptosia nina</name>
    <dbReference type="NCBI Taxonomy" id="320188"/>
    <lineage>
        <taxon>Eukaryota</taxon>
        <taxon>Metazoa</taxon>
        <taxon>Ecdysozoa</taxon>
        <taxon>Arthropoda</taxon>
        <taxon>Hexapoda</taxon>
        <taxon>Insecta</taxon>
        <taxon>Pterygota</taxon>
        <taxon>Neoptera</taxon>
        <taxon>Endopterygota</taxon>
        <taxon>Lepidoptera</taxon>
        <taxon>Glossata</taxon>
        <taxon>Ditrysia</taxon>
        <taxon>Papilionoidea</taxon>
        <taxon>Pieridae</taxon>
        <taxon>Pierinae</taxon>
        <taxon>Leptosia</taxon>
    </lineage>
</organism>
<dbReference type="EMBL" id="CAVLEF010000163">
    <property type="protein sequence ID" value="CAK1552766.1"/>
    <property type="molecule type" value="Genomic_DNA"/>
</dbReference>
<dbReference type="AlphaFoldDB" id="A0AAV1JU17"/>
<dbReference type="SMART" id="SM00020">
    <property type="entry name" value="Tryp_SPc"/>
    <property type="match status" value="1"/>
</dbReference>
<dbReference type="InterPro" id="IPR001314">
    <property type="entry name" value="Peptidase_S1A"/>
</dbReference>
<keyword evidence="4 6" id="KW-0720">Serine protease</keyword>
<keyword evidence="7" id="KW-0732">Signal</keyword>
<dbReference type="PANTHER" id="PTHR24276">
    <property type="entry name" value="POLYSERASE-RELATED"/>
    <property type="match status" value="1"/>
</dbReference>
<feature type="domain" description="Peptidase S1" evidence="8">
    <location>
        <begin position="54"/>
        <end position="285"/>
    </location>
</feature>